<protein>
    <recommendedName>
        <fullName evidence="1">non-specific serine/threonine protein kinase</fullName>
        <ecNumber evidence="1">2.7.11.1</ecNumber>
    </recommendedName>
</protein>
<dbReference type="Gene3D" id="1.10.510.10">
    <property type="entry name" value="Transferase(Phosphotransferase) domain 1"/>
    <property type="match status" value="1"/>
</dbReference>
<dbReference type="PANTHER" id="PTHR43289">
    <property type="entry name" value="MITOGEN-ACTIVATED PROTEIN KINASE KINASE KINASE 20-RELATED"/>
    <property type="match status" value="1"/>
</dbReference>
<dbReference type="OrthoDB" id="9762169at2"/>
<organism evidence="10 11">
    <name type="scientific">Streptomyces hoynatensis</name>
    <dbReference type="NCBI Taxonomy" id="1141874"/>
    <lineage>
        <taxon>Bacteria</taxon>
        <taxon>Bacillati</taxon>
        <taxon>Actinomycetota</taxon>
        <taxon>Actinomycetes</taxon>
        <taxon>Kitasatosporales</taxon>
        <taxon>Streptomycetaceae</taxon>
        <taxon>Streptomyces</taxon>
    </lineage>
</organism>
<keyword evidence="6 7" id="KW-0067">ATP-binding</keyword>
<keyword evidence="2 10" id="KW-0723">Serine/threonine-protein kinase</keyword>
<feature type="binding site" evidence="7">
    <location>
        <position position="111"/>
    </location>
    <ligand>
        <name>ATP</name>
        <dbReference type="ChEBI" id="CHEBI:30616"/>
    </ligand>
</feature>
<evidence type="ECO:0000256" key="7">
    <source>
        <dbReference type="PROSITE-ProRule" id="PRU10141"/>
    </source>
</evidence>
<feature type="compositionally biased region" description="Pro residues" evidence="8">
    <location>
        <begin position="343"/>
        <end position="352"/>
    </location>
</feature>
<keyword evidence="5 10" id="KW-0418">Kinase</keyword>
<evidence type="ECO:0000313" key="10">
    <source>
        <dbReference type="EMBL" id="RKN39285.1"/>
    </source>
</evidence>
<feature type="compositionally biased region" description="Pro residues" evidence="8">
    <location>
        <begin position="360"/>
        <end position="374"/>
    </location>
</feature>
<dbReference type="PANTHER" id="PTHR43289:SF6">
    <property type="entry name" value="SERINE_THREONINE-PROTEIN KINASE NEKL-3"/>
    <property type="match status" value="1"/>
</dbReference>
<evidence type="ECO:0000256" key="8">
    <source>
        <dbReference type="SAM" id="MobiDB-lite"/>
    </source>
</evidence>
<dbReference type="InterPro" id="IPR008271">
    <property type="entry name" value="Ser/Thr_kinase_AS"/>
</dbReference>
<feature type="region of interest" description="Disordered" evidence="8">
    <location>
        <begin position="340"/>
        <end position="391"/>
    </location>
</feature>
<dbReference type="PROSITE" id="PS00107">
    <property type="entry name" value="PROTEIN_KINASE_ATP"/>
    <property type="match status" value="1"/>
</dbReference>
<dbReference type="Gene3D" id="3.30.200.20">
    <property type="entry name" value="Phosphorylase Kinase, domain 1"/>
    <property type="match status" value="1"/>
</dbReference>
<evidence type="ECO:0000256" key="6">
    <source>
        <dbReference type="ARBA" id="ARBA00022840"/>
    </source>
</evidence>
<evidence type="ECO:0000256" key="5">
    <source>
        <dbReference type="ARBA" id="ARBA00022777"/>
    </source>
</evidence>
<dbReference type="GO" id="GO:0004674">
    <property type="term" value="F:protein serine/threonine kinase activity"/>
    <property type="evidence" value="ECO:0007669"/>
    <property type="project" value="UniProtKB-KW"/>
</dbReference>
<feature type="region of interest" description="Disordered" evidence="8">
    <location>
        <begin position="40"/>
        <end position="68"/>
    </location>
</feature>
<evidence type="ECO:0000259" key="9">
    <source>
        <dbReference type="PROSITE" id="PS50011"/>
    </source>
</evidence>
<evidence type="ECO:0000256" key="4">
    <source>
        <dbReference type="ARBA" id="ARBA00022741"/>
    </source>
</evidence>
<reference evidence="10 11" key="1">
    <citation type="journal article" date="2014" name="Int. J. Syst. Evol. Microbiol.">
        <title>Streptomyces hoynatensis sp. nov., isolated from deep marine sediment.</title>
        <authorList>
            <person name="Veyisoglu A."/>
            <person name="Sahin N."/>
        </authorList>
    </citation>
    <scope>NUCLEOTIDE SEQUENCE [LARGE SCALE GENOMIC DNA]</scope>
    <source>
        <strain evidence="10 11">KCTC 29097</strain>
    </source>
</reference>
<dbReference type="AlphaFoldDB" id="A0A3A9YTK8"/>
<dbReference type="Pfam" id="PF00069">
    <property type="entry name" value="Pkinase"/>
    <property type="match status" value="1"/>
</dbReference>
<name>A0A3A9YTK8_9ACTN</name>
<dbReference type="SMART" id="SM00220">
    <property type="entry name" value="S_TKc"/>
    <property type="match status" value="1"/>
</dbReference>
<dbReference type="EC" id="2.7.11.1" evidence="1"/>
<keyword evidence="11" id="KW-1185">Reference proteome</keyword>
<feature type="domain" description="Protein kinase" evidence="9">
    <location>
        <begin position="82"/>
        <end position="336"/>
    </location>
</feature>
<dbReference type="EMBL" id="RBAL01000014">
    <property type="protein sequence ID" value="RKN39285.1"/>
    <property type="molecule type" value="Genomic_DNA"/>
</dbReference>
<accession>A0A3A9YTK8</accession>
<feature type="region of interest" description="Disordered" evidence="8">
    <location>
        <begin position="1"/>
        <end position="26"/>
    </location>
</feature>
<evidence type="ECO:0000256" key="1">
    <source>
        <dbReference type="ARBA" id="ARBA00012513"/>
    </source>
</evidence>
<dbReference type="SUPFAM" id="SSF56112">
    <property type="entry name" value="Protein kinase-like (PK-like)"/>
    <property type="match status" value="1"/>
</dbReference>
<evidence type="ECO:0000256" key="3">
    <source>
        <dbReference type="ARBA" id="ARBA00022679"/>
    </source>
</evidence>
<proteinExistence type="predicted"/>
<sequence>MSGAGPVIGAASTPHAPTGTAPADAPRTLHCEEPLRLGGENLAGEGEEAGARVRVSSPAPEGRPGYIPSVDDDAAQLLADRYELTGLLGRGGMGAVWRAHDRELGRDVAVKELRLPEHLGAEERATWMARLDREARAAARLKHPGIVTVYDRITGADGRPWIVMEWVNGGSLDDLIRRQGPLSPQHVADIGRQVAAALSAAHRSGITHRDIKPANILLEDGRAVLTDFGIAALEGDVTLTATGMIMGTPAFMAPEQVRGLTATAASDLWSLGATLYSAVEGNPPFAGSAPSAVLVAVVTEAPAPAVRAGPLAPTLEGLLRKEPAERLTMEQLQARLDQVAGAPPAPHAPPAEPAHWPTAPAQPPAIPPATPPAGPAGAPGAPGASGGGTPAGARGRIVRRVAWIGAAVVALVVASVLATRGGDEAYRENLRVAEAMGHPATFTVESKEHADGDRARVVYSGGPMTDGPSSRQWADMASWLEAAPGIDSAGMPVDPPTDASTEPPACLTDAVGCVWGTDIEDGYAEPTVLLANTQERDGELILVVEVGPFGD</sequence>
<evidence type="ECO:0000256" key="2">
    <source>
        <dbReference type="ARBA" id="ARBA00022527"/>
    </source>
</evidence>
<dbReference type="InterPro" id="IPR000719">
    <property type="entry name" value="Prot_kinase_dom"/>
</dbReference>
<gene>
    <name evidence="10" type="ORF">D7294_22220</name>
</gene>
<dbReference type="GO" id="GO:0005524">
    <property type="term" value="F:ATP binding"/>
    <property type="evidence" value="ECO:0007669"/>
    <property type="project" value="UniProtKB-UniRule"/>
</dbReference>
<comment type="caution">
    <text evidence="10">The sequence shown here is derived from an EMBL/GenBank/DDBJ whole genome shotgun (WGS) entry which is preliminary data.</text>
</comment>
<keyword evidence="3" id="KW-0808">Transferase</keyword>
<dbReference type="PROSITE" id="PS50011">
    <property type="entry name" value="PROTEIN_KINASE_DOM"/>
    <property type="match status" value="1"/>
</dbReference>
<dbReference type="InterPro" id="IPR011009">
    <property type="entry name" value="Kinase-like_dom_sf"/>
</dbReference>
<dbReference type="Proteomes" id="UP000272474">
    <property type="component" value="Unassembled WGS sequence"/>
</dbReference>
<dbReference type="CDD" id="cd14014">
    <property type="entry name" value="STKc_PknB_like"/>
    <property type="match status" value="1"/>
</dbReference>
<evidence type="ECO:0000313" key="11">
    <source>
        <dbReference type="Proteomes" id="UP000272474"/>
    </source>
</evidence>
<keyword evidence="4 7" id="KW-0547">Nucleotide-binding</keyword>
<dbReference type="InterPro" id="IPR017441">
    <property type="entry name" value="Protein_kinase_ATP_BS"/>
</dbReference>
<dbReference type="PROSITE" id="PS00108">
    <property type="entry name" value="PROTEIN_KINASE_ST"/>
    <property type="match status" value="1"/>
</dbReference>